<comment type="caution">
    <text evidence="2">The sequence shown here is derived from an EMBL/GenBank/DDBJ whole genome shotgun (WGS) entry which is preliminary data.</text>
</comment>
<reference evidence="2" key="1">
    <citation type="journal article" date="2014" name="Int. J. Syst. Evol. Microbiol.">
        <title>Complete genome sequence of Corynebacterium casei LMG S-19264T (=DSM 44701T), isolated from a smear-ripened cheese.</title>
        <authorList>
            <consortium name="US DOE Joint Genome Institute (JGI-PGF)"/>
            <person name="Walter F."/>
            <person name="Albersmeier A."/>
            <person name="Kalinowski J."/>
            <person name="Ruckert C."/>
        </authorList>
    </citation>
    <scope>NUCLEOTIDE SEQUENCE</scope>
    <source>
        <strain evidence="2">CGMCC 1.15958</strain>
    </source>
</reference>
<name>A0A916Z1Z5_9BACT</name>
<reference evidence="2" key="2">
    <citation type="submission" date="2020-09" db="EMBL/GenBank/DDBJ databases">
        <authorList>
            <person name="Sun Q."/>
            <person name="Zhou Y."/>
        </authorList>
    </citation>
    <scope>NUCLEOTIDE SEQUENCE</scope>
    <source>
        <strain evidence="2">CGMCC 1.15958</strain>
    </source>
</reference>
<keyword evidence="1" id="KW-0812">Transmembrane</keyword>
<dbReference type="EMBL" id="BMKK01000010">
    <property type="protein sequence ID" value="GGD72923.1"/>
    <property type="molecule type" value="Genomic_DNA"/>
</dbReference>
<evidence type="ECO:0000313" key="2">
    <source>
        <dbReference type="EMBL" id="GGD72923.1"/>
    </source>
</evidence>
<feature type="transmembrane region" description="Helical" evidence="1">
    <location>
        <begin position="64"/>
        <end position="86"/>
    </location>
</feature>
<organism evidence="2 3">
    <name type="scientific">Emticicia aquatilis</name>
    <dbReference type="NCBI Taxonomy" id="1537369"/>
    <lineage>
        <taxon>Bacteria</taxon>
        <taxon>Pseudomonadati</taxon>
        <taxon>Bacteroidota</taxon>
        <taxon>Cytophagia</taxon>
        <taxon>Cytophagales</taxon>
        <taxon>Leadbetterellaceae</taxon>
        <taxon>Emticicia</taxon>
    </lineage>
</organism>
<keyword evidence="1" id="KW-0472">Membrane</keyword>
<dbReference type="RefSeq" id="WP_188768971.1">
    <property type="nucleotide sequence ID" value="NZ_BMKK01000010.1"/>
</dbReference>
<sequence>MEDLRYDFSKEVYKNECDRENGLNNKSQIYLSLLTIILSSIIFNIKDVYDLIKMPEFSNINNTIIGVLVSILVTSSIAISMIFLSMRLFEYKNPYLFETLKKFYEKNEYDKKIFDLETSKNYLKAARSNERVNDSKAKFLSYSYFFIILSFILSVVFLTLIITVKK</sequence>
<feature type="transmembrane region" description="Helical" evidence="1">
    <location>
        <begin position="142"/>
        <end position="164"/>
    </location>
</feature>
<proteinExistence type="predicted"/>
<feature type="transmembrane region" description="Helical" evidence="1">
    <location>
        <begin position="29"/>
        <end position="52"/>
    </location>
</feature>
<keyword evidence="1" id="KW-1133">Transmembrane helix</keyword>
<keyword evidence="3" id="KW-1185">Reference proteome</keyword>
<dbReference type="Proteomes" id="UP000609064">
    <property type="component" value="Unassembled WGS sequence"/>
</dbReference>
<dbReference type="AlphaFoldDB" id="A0A916Z1Z5"/>
<evidence type="ECO:0000313" key="3">
    <source>
        <dbReference type="Proteomes" id="UP000609064"/>
    </source>
</evidence>
<accession>A0A916Z1Z5</accession>
<gene>
    <name evidence="2" type="ORF">GCM10011514_41280</name>
</gene>
<evidence type="ECO:0000256" key="1">
    <source>
        <dbReference type="SAM" id="Phobius"/>
    </source>
</evidence>
<protein>
    <submittedName>
        <fullName evidence="2">Uncharacterized protein</fullName>
    </submittedName>
</protein>